<dbReference type="InterPro" id="IPR003171">
    <property type="entry name" value="Mehydrof_redctse-like"/>
</dbReference>
<dbReference type="Proteomes" id="UP000295504">
    <property type="component" value="Unassembled WGS sequence"/>
</dbReference>
<comment type="similarity">
    <text evidence="3 8">Belongs to the methylenetetrahydrofolate reductase family.</text>
</comment>
<evidence type="ECO:0000256" key="5">
    <source>
        <dbReference type="ARBA" id="ARBA00022827"/>
    </source>
</evidence>
<evidence type="ECO:0000313" key="9">
    <source>
        <dbReference type="EMBL" id="TCQ02624.1"/>
    </source>
</evidence>
<dbReference type="PANTHER" id="PTHR45754:SF3">
    <property type="entry name" value="METHYLENETETRAHYDROFOLATE REDUCTASE (NADPH)"/>
    <property type="match status" value="1"/>
</dbReference>
<dbReference type="RefSeq" id="WP_132848347.1">
    <property type="nucleotide sequence ID" value="NZ_CP058648.1"/>
</dbReference>
<comment type="catalytic activity">
    <reaction evidence="7">
        <text>(6S)-5-methyl-5,6,7,8-tetrahydrofolate + NAD(+) = (6R)-5,10-methylene-5,6,7,8-tetrahydrofolate + NADH + H(+)</text>
        <dbReference type="Rhea" id="RHEA:19821"/>
        <dbReference type="ChEBI" id="CHEBI:15378"/>
        <dbReference type="ChEBI" id="CHEBI:15636"/>
        <dbReference type="ChEBI" id="CHEBI:18608"/>
        <dbReference type="ChEBI" id="CHEBI:57540"/>
        <dbReference type="ChEBI" id="CHEBI:57945"/>
        <dbReference type="EC" id="1.5.1.54"/>
    </reaction>
    <physiologicalReaction direction="right-to-left" evidence="7">
        <dbReference type="Rhea" id="RHEA:19823"/>
    </physiologicalReaction>
</comment>
<dbReference type="GO" id="GO:0071949">
    <property type="term" value="F:FAD binding"/>
    <property type="evidence" value="ECO:0007669"/>
    <property type="project" value="TreeGrafter"/>
</dbReference>
<evidence type="ECO:0000256" key="3">
    <source>
        <dbReference type="ARBA" id="ARBA00006743"/>
    </source>
</evidence>
<dbReference type="SUPFAM" id="SSF51730">
    <property type="entry name" value="FAD-linked oxidoreductase"/>
    <property type="match status" value="1"/>
</dbReference>
<evidence type="ECO:0000256" key="7">
    <source>
        <dbReference type="ARBA" id="ARBA00048628"/>
    </source>
</evidence>
<dbReference type="OrthoDB" id="9803687at2"/>
<dbReference type="PANTHER" id="PTHR45754">
    <property type="entry name" value="METHYLENETETRAHYDROFOLATE REDUCTASE"/>
    <property type="match status" value="1"/>
</dbReference>
<name>A0A4V2T3T1_9FIRM</name>
<dbReference type="InterPro" id="IPR029041">
    <property type="entry name" value="FAD-linked_oxidoreductase-like"/>
</dbReference>
<accession>A0A4V2T3T1</accession>
<dbReference type="GO" id="GO:0106312">
    <property type="term" value="F:methylenetetrahydrofolate reductase (NADH) activity"/>
    <property type="evidence" value="ECO:0007669"/>
    <property type="project" value="UniProtKB-EC"/>
</dbReference>
<evidence type="ECO:0000256" key="6">
    <source>
        <dbReference type="ARBA" id="ARBA00023002"/>
    </source>
</evidence>
<organism evidence="9 10">
    <name type="scientific">Serpentinicella alkaliphila</name>
    <dbReference type="NCBI Taxonomy" id="1734049"/>
    <lineage>
        <taxon>Bacteria</taxon>
        <taxon>Bacillati</taxon>
        <taxon>Bacillota</taxon>
        <taxon>Clostridia</taxon>
        <taxon>Peptostreptococcales</taxon>
        <taxon>Natronincolaceae</taxon>
        <taxon>Serpentinicella</taxon>
    </lineage>
</organism>
<comment type="cofactor">
    <cofactor evidence="1 8">
        <name>FAD</name>
        <dbReference type="ChEBI" id="CHEBI:57692"/>
    </cofactor>
</comment>
<keyword evidence="6 8" id="KW-0560">Oxidoreductase</keyword>
<dbReference type="GO" id="GO:0009086">
    <property type="term" value="P:methionine biosynthetic process"/>
    <property type="evidence" value="ECO:0007669"/>
    <property type="project" value="TreeGrafter"/>
</dbReference>
<sequence length="289" mass="31865">MNRFKEKLLSKQFLVTVELEPPKGINTEKLIESVNQLKGIVDAVNITDGPMANMRTSAIALSYKIKKETDIDAIFHLTCRDRNVIALQSELLGAGVLGINNLLILTGDEPKRGDHPKATPVFEVDSVGLVGIVNTLNKGYDMAGTSLNEKTNFAVGVAANPTALNLNLEIERLHEKIEKGVDFIQTQPVYNPEDLAIFMDKIKYFKVPVLAGILPLKSYKMTQHVSNNIPGINIPEWTQKRMESGGRAEGVKIAAELVKDLKNISKGIHIMPLGDTNMVIEIIEQSKLK</sequence>
<comment type="caution">
    <text evidence="9">The sequence shown here is derived from an EMBL/GenBank/DDBJ whole genome shotgun (WGS) entry which is preliminary data.</text>
</comment>
<reference evidence="9 10" key="1">
    <citation type="submission" date="2019-03" db="EMBL/GenBank/DDBJ databases">
        <title>Genomic Encyclopedia of Type Strains, Phase IV (KMG-IV): sequencing the most valuable type-strain genomes for metagenomic binning, comparative biology and taxonomic classification.</title>
        <authorList>
            <person name="Goeker M."/>
        </authorList>
    </citation>
    <scope>NUCLEOTIDE SEQUENCE [LARGE SCALE GENOMIC DNA]</scope>
    <source>
        <strain evidence="9 10">DSM 100013</strain>
    </source>
</reference>
<dbReference type="Gene3D" id="3.20.20.220">
    <property type="match status" value="1"/>
</dbReference>
<dbReference type="EMBL" id="SLYC01000014">
    <property type="protein sequence ID" value="TCQ02624.1"/>
    <property type="molecule type" value="Genomic_DNA"/>
</dbReference>
<dbReference type="Pfam" id="PF02219">
    <property type="entry name" value="MTHFR"/>
    <property type="match status" value="1"/>
</dbReference>
<gene>
    <name evidence="9" type="ORF">EDD79_101438</name>
</gene>
<proteinExistence type="inferred from homology"/>
<evidence type="ECO:0000256" key="1">
    <source>
        <dbReference type="ARBA" id="ARBA00001974"/>
    </source>
</evidence>
<dbReference type="AlphaFoldDB" id="A0A4V2T3T1"/>
<keyword evidence="4 8" id="KW-0285">Flavoprotein</keyword>
<protein>
    <recommendedName>
        <fullName evidence="8">Methylenetetrahydrofolate reductase</fullName>
    </recommendedName>
</protein>
<evidence type="ECO:0000256" key="2">
    <source>
        <dbReference type="ARBA" id="ARBA00004777"/>
    </source>
</evidence>
<dbReference type="UniPathway" id="UPA00193"/>
<keyword evidence="5 8" id="KW-0274">FAD</keyword>
<dbReference type="CDD" id="cd00537">
    <property type="entry name" value="MTHFR"/>
    <property type="match status" value="1"/>
</dbReference>
<evidence type="ECO:0000256" key="4">
    <source>
        <dbReference type="ARBA" id="ARBA00022630"/>
    </source>
</evidence>
<comment type="pathway">
    <text evidence="2 8">One-carbon metabolism; tetrahydrofolate interconversion.</text>
</comment>
<dbReference type="GO" id="GO:0005829">
    <property type="term" value="C:cytosol"/>
    <property type="evidence" value="ECO:0007669"/>
    <property type="project" value="TreeGrafter"/>
</dbReference>
<evidence type="ECO:0000313" key="10">
    <source>
        <dbReference type="Proteomes" id="UP000295504"/>
    </source>
</evidence>
<keyword evidence="10" id="KW-1185">Reference proteome</keyword>
<evidence type="ECO:0000256" key="8">
    <source>
        <dbReference type="RuleBase" id="RU003862"/>
    </source>
</evidence>
<dbReference type="GO" id="GO:0035999">
    <property type="term" value="P:tetrahydrofolate interconversion"/>
    <property type="evidence" value="ECO:0007669"/>
    <property type="project" value="UniProtKB-UniPathway"/>
</dbReference>